<accession>A0A0D0PBP7</accession>
<gene>
    <name evidence="1" type="ORF">RL74_17340</name>
</gene>
<name>A0A0D0PBP7_PSEFL</name>
<reference evidence="1 2" key="1">
    <citation type="submission" date="2015-01" db="EMBL/GenBank/DDBJ databases">
        <title>Draft Genome Sequence of the Biocontrol and Plant Growth-Promoting Rhizobacteria (PGPR) Pseudomonas fluorescens UM270.</title>
        <authorList>
            <person name="Hernandez-Salmeron J.E."/>
            <person name="Santoyo G."/>
            <person name="Moreno-Hagelsieb G."/>
            <person name="Hernandez-Leon R."/>
        </authorList>
    </citation>
    <scope>NUCLEOTIDE SEQUENCE [LARGE SCALE GENOMIC DNA]</scope>
    <source>
        <strain evidence="1 2">UM270</strain>
    </source>
</reference>
<proteinExistence type="predicted"/>
<dbReference type="EMBL" id="JXNZ01000169">
    <property type="protein sequence ID" value="KIQ58117.1"/>
    <property type="molecule type" value="Genomic_DNA"/>
</dbReference>
<organism evidence="1 2">
    <name type="scientific">Pseudomonas fluorescens</name>
    <dbReference type="NCBI Taxonomy" id="294"/>
    <lineage>
        <taxon>Bacteria</taxon>
        <taxon>Pseudomonadati</taxon>
        <taxon>Pseudomonadota</taxon>
        <taxon>Gammaproteobacteria</taxon>
        <taxon>Pseudomonadales</taxon>
        <taxon>Pseudomonadaceae</taxon>
        <taxon>Pseudomonas</taxon>
    </lineage>
</organism>
<feature type="non-terminal residue" evidence="1">
    <location>
        <position position="1"/>
    </location>
</feature>
<sequence length="36" mass="4164">PFPPFPEDEIVAQQKALDFDTRWARPIVLQNLRIAA</sequence>
<dbReference type="AlphaFoldDB" id="A0A0D0PBP7"/>
<comment type="caution">
    <text evidence="1">The sequence shown here is derived from an EMBL/GenBank/DDBJ whole genome shotgun (WGS) entry which is preliminary data.</text>
</comment>
<dbReference type="PATRIC" id="fig|294.124.peg.3574"/>
<evidence type="ECO:0000313" key="2">
    <source>
        <dbReference type="Proteomes" id="UP000032101"/>
    </source>
</evidence>
<dbReference type="Proteomes" id="UP000032101">
    <property type="component" value="Unassembled WGS sequence"/>
</dbReference>
<evidence type="ECO:0000313" key="1">
    <source>
        <dbReference type="EMBL" id="KIQ58117.1"/>
    </source>
</evidence>
<protein>
    <submittedName>
        <fullName evidence="1">Energy transducer TonB</fullName>
    </submittedName>
</protein>